<dbReference type="Proteomes" id="UP001372338">
    <property type="component" value="Unassembled WGS sequence"/>
</dbReference>
<evidence type="ECO:0000313" key="3">
    <source>
        <dbReference type="Proteomes" id="UP001372338"/>
    </source>
</evidence>
<proteinExistence type="predicted"/>
<name>A0AAN9HQK4_CROPI</name>
<feature type="compositionally biased region" description="Pro residues" evidence="1">
    <location>
        <begin position="14"/>
        <end position="29"/>
    </location>
</feature>
<dbReference type="AlphaFoldDB" id="A0AAN9HQK4"/>
<dbReference type="PANTHER" id="PTHR37242:SF1">
    <property type="entry name" value="OS09G0569450 PROTEIN"/>
    <property type="match status" value="1"/>
</dbReference>
<dbReference type="PANTHER" id="PTHR37242">
    <property type="entry name" value="OS09G0569450 PROTEIN"/>
    <property type="match status" value="1"/>
</dbReference>
<reference evidence="2 3" key="1">
    <citation type="submission" date="2024-01" db="EMBL/GenBank/DDBJ databases">
        <title>The genomes of 5 underutilized Papilionoideae crops provide insights into root nodulation and disease resistanc.</title>
        <authorList>
            <person name="Yuan L."/>
        </authorList>
    </citation>
    <scope>NUCLEOTIDE SEQUENCE [LARGE SCALE GENOMIC DNA]</scope>
    <source>
        <strain evidence="2">ZHUSHIDOU_FW_LH</strain>
        <tissue evidence="2">Leaf</tissue>
    </source>
</reference>
<keyword evidence="3" id="KW-1185">Reference proteome</keyword>
<protein>
    <submittedName>
        <fullName evidence="2">Uncharacterized protein</fullName>
    </submittedName>
</protein>
<feature type="region of interest" description="Disordered" evidence="1">
    <location>
        <begin position="1"/>
        <end position="34"/>
    </location>
</feature>
<evidence type="ECO:0000256" key="1">
    <source>
        <dbReference type="SAM" id="MobiDB-lite"/>
    </source>
</evidence>
<organism evidence="2 3">
    <name type="scientific">Crotalaria pallida</name>
    <name type="common">Smooth rattlebox</name>
    <name type="synonym">Crotalaria striata</name>
    <dbReference type="NCBI Taxonomy" id="3830"/>
    <lineage>
        <taxon>Eukaryota</taxon>
        <taxon>Viridiplantae</taxon>
        <taxon>Streptophyta</taxon>
        <taxon>Embryophyta</taxon>
        <taxon>Tracheophyta</taxon>
        <taxon>Spermatophyta</taxon>
        <taxon>Magnoliopsida</taxon>
        <taxon>eudicotyledons</taxon>
        <taxon>Gunneridae</taxon>
        <taxon>Pentapetalae</taxon>
        <taxon>rosids</taxon>
        <taxon>fabids</taxon>
        <taxon>Fabales</taxon>
        <taxon>Fabaceae</taxon>
        <taxon>Papilionoideae</taxon>
        <taxon>50 kb inversion clade</taxon>
        <taxon>genistoids sensu lato</taxon>
        <taxon>core genistoids</taxon>
        <taxon>Crotalarieae</taxon>
        <taxon>Crotalaria</taxon>
    </lineage>
</organism>
<sequence>MAEEQEPKLLEASPHPPPPAEASPPPRPTLDPSRSLSLSLLKALIKDLAAVYNAECLSHCQHLLQLQSNSDQISF</sequence>
<gene>
    <name evidence="2" type="ORF">RIF29_40365</name>
</gene>
<dbReference type="EMBL" id="JAYWIO010000008">
    <property type="protein sequence ID" value="KAK7245519.1"/>
    <property type="molecule type" value="Genomic_DNA"/>
</dbReference>
<evidence type="ECO:0000313" key="2">
    <source>
        <dbReference type="EMBL" id="KAK7245519.1"/>
    </source>
</evidence>
<accession>A0AAN9HQK4</accession>
<comment type="caution">
    <text evidence="2">The sequence shown here is derived from an EMBL/GenBank/DDBJ whole genome shotgun (WGS) entry which is preliminary data.</text>
</comment>